<dbReference type="RefSeq" id="WP_272748266.1">
    <property type="nucleotide sequence ID" value="NZ_JAQQKX010000008.1"/>
</dbReference>
<sequence>MLLAWLAAALPVSPDIVKTEDLILIEQLSPPDLLEGQTMHIDLEASGKRFVVICTINAEGYLTDCHNLNEDYPDKAYVRNVLKYLQTWRYDTQSKFGESVVGKKAQFGFSYTLE</sequence>
<keyword evidence="2" id="KW-1185">Reference proteome</keyword>
<evidence type="ECO:0000313" key="1">
    <source>
        <dbReference type="EMBL" id="MDC7683804.1"/>
    </source>
</evidence>
<proteinExistence type="predicted"/>
<comment type="caution">
    <text evidence="1">The sequence shown here is derived from an EMBL/GenBank/DDBJ whole genome shotgun (WGS) entry which is preliminary data.</text>
</comment>
<evidence type="ECO:0008006" key="3">
    <source>
        <dbReference type="Google" id="ProtNLM"/>
    </source>
</evidence>
<organism evidence="1 2">
    <name type="scientific">Asticcacaulis aquaticus</name>
    <dbReference type="NCBI Taxonomy" id="2984212"/>
    <lineage>
        <taxon>Bacteria</taxon>
        <taxon>Pseudomonadati</taxon>
        <taxon>Pseudomonadota</taxon>
        <taxon>Alphaproteobacteria</taxon>
        <taxon>Caulobacterales</taxon>
        <taxon>Caulobacteraceae</taxon>
        <taxon>Asticcacaulis</taxon>
    </lineage>
</organism>
<gene>
    <name evidence="1" type="ORF">PQU92_10985</name>
</gene>
<protein>
    <recommendedName>
        <fullName evidence="3">TonB C-terminal domain-containing protein</fullName>
    </recommendedName>
</protein>
<dbReference type="Proteomes" id="UP001214854">
    <property type="component" value="Unassembled WGS sequence"/>
</dbReference>
<accession>A0ABT5HUT5</accession>
<reference evidence="1 2" key="1">
    <citation type="submission" date="2023-01" db="EMBL/GenBank/DDBJ databases">
        <title>Novel species of the genus Asticcacaulis isolated from rivers.</title>
        <authorList>
            <person name="Lu H."/>
        </authorList>
    </citation>
    <scope>NUCLEOTIDE SEQUENCE [LARGE SCALE GENOMIC DNA]</scope>
    <source>
        <strain evidence="1 2">BYS171W</strain>
    </source>
</reference>
<name>A0ABT5HUT5_9CAUL</name>
<evidence type="ECO:0000313" key="2">
    <source>
        <dbReference type="Proteomes" id="UP001214854"/>
    </source>
</evidence>
<dbReference type="EMBL" id="JAQQKX010000008">
    <property type="protein sequence ID" value="MDC7683804.1"/>
    <property type="molecule type" value="Genomic_DNA"/>
</dbReference>